<comment type="caution">
    <text evidence="2">The sequence shown here is derived from an EMBL/GenBank/DDBJ whole genome shotgun (WGS) entry which is preliminary data.</text>
</comment>
<evidence type="ECO:0000313" key="2">
    <source>
        <dbReference type="EMBL" id="KAJ9669654.1"/>
    </source>
</evidence>
<feature type="compositionally biased region" description="Polar residues" evidence="1">
    <location>
        <begin position="136"/>
        <end position="145"/>
    </location>
</feature>
<accession>A0ABQ9P4Z8</accession>
<gene>
    <name evidence="2" type="ORF">H2201_000037</name>
</gene>
<sequence length="710" mass="79177">MSFTGARNRHLDYEATSIGARRRLTVQCEKALAINKPRPVPFVFSSELIQEASVAVGAALKHLLCGSSHCPTFRKYSPRPKELLIRKSTRRKEPTMCLIETRTYVASDKSYEYLHRCPHSDGSRPCHHATRKETIIQESRPSSGSFRLDGDSRLSTPPISQPPTPTTAAVEYREPAGLERRSSKKTSRYISPEIILEFGSSRRKSATKKYNRRSGESSYSSSSDRVAIMPQSPLRSPHSPHSPFTVPPEVPNPPPAVPNFPAYGTSGYQAYQGYAAPTSPYPPQTTAAASAYTTPASPSYNTTTAIPPPLDAPPAKGTLTYTYPPPLATAAGSGSAGGPPRPPRTTTAAAAPDEPPESPSSARPRRTRPRVLVTHTRPSAPPEPEPASAHDEDADIRFRDAGREKLRQERRDAERRAREAAEKAAAEAEAKRVAQKEAERAKREAEEDAQREKDRLTARDTLRKEDEWTRQETARLADREKQRADRERQRDEQRKRDAQERRRRDSEAAAERKRNKEAKEAREAAARDEAEAQRRRDEYEDLLRRMERESEEAERLAAEEEAEAAQRPRVRFSNPSKKRSQRPDSDAAARLRREKLAAEIRRAEADVAYWTARAAHAAAPVPEPESPTLSALRRGMGRLDLAEPTSPLRGRGAGVRHVVVHSPVEEPLGGESLLERGERVIARERVRTGTGTGDPYLEDGLRGRDRTYWG</sequence>
<reference evidence="2" key="1">
    <citation type="submission" date="2022-10" db="EMBL/GenBank/DDBJ databases">
        <title>Culturing micro-colonial fungi from biological soil crusts in the Mojave desert and describing Neophaeococcomyces mojavensis, and introducing the new genera and species Taxawa tesnikishii.</title>
        <authorList>
            <person name="Kurbessoian T."/>
            <person name="Stajich J.E."/>
        </authorList>
    </citation>
    <scope>NUCLEOTIDE SEQUENCE</scope>
    <source>
        <strain evidence="2">TK_1</strain>
    </source>
</reference>
<feature type="compositionally biased region" description="Basic and acidic residues" evidence="1">
    <location>
        <begin position="581"/>
        <end position="591"/>
    </location>
</feature>
<feature type="region of interest" description="Disordered" evidence="1">
    <location>
        <begin position="119"/>
        <end position="186"/>
    </location>
</feature>
<feature type="compositionally biased region" description="Basic residues" evidence="1">
    <location>
        <begin position="202"/>
        <end position="212"/>
    </location>
</feature>
<feature type="region of interest" description="Disordered" evidence="1">
    <location>
        <begin position="282"/>
        <end position="591"/>
    </location>
</feature>
<organism evidence="2 3">
    <name type="scientific">Coniosporium apollinis</name>
    <dbReference type="NCBI Taxonomy" id="61459"/>
    <lineage>
        <taxon>Eukaryota</taxon>
        <taxon>Fungi</taxon>
        <taxon>Dikarya</taxon>
        <taxon>Ascomycota</taxon>
        <taxon>Pezizomycotina</taxon>
        <taxon>Dothideomycetes</taxon>
        <taxon>Dothideomycetes incertae sedis</taxon>
        <taxon>Coniosporium</taxon>
    </lineage>
</organism>
<feature type="compositionally biased region" description="Basic and acidic residues" evidence="1">
    <location>
        <begin position="388"/>
        <end position="558"/>
    </location>
</feature>
<evidence type="ECO:0000256" key="1">
    <source>
        <dbReference type="SAM" id="MobiDB-lite"/>
    </source>
</evidence>
<feature type="region of interest" description="Disordered" evidence="1">
    <location>
        <begin position="202"/>
        <end position="258"/>
    </location>
</feature>
<feature type="compositionally biased region" description="Basic and acidic residues" evidence="1">
    <location>
        <begin position="171"/>
        <end position="181"/>
    </location>
</feature>
<feature type="compositionally biased region" description="Low complexity" evidence="1">
    <location>
        <begin position="230"/>
        <end position="244"/>
    </location>
</feature>
<dbReference type="Proteomes" id="UP001172684">
    <property type="component" value="Unassembled WGS sequence"/>
</dbReference>
<name>A0ABQ9P4Z8_9PEZI</name>
<feature type="compositionally biased region" description="Basic and acidic residues" evidence="1">
    <location>
        <begin position="699"/>
        <end position="710"/>
    </location>
</feature>
<protein>
    <recommendedName>
        <fullName evidence="4">SWIM-type domain-containing protein</fullName>
    </recommendedName>
</protein>
<proteinExistence type="predicted"/>
<keyword evidence="3" id="KW-1185">Reference proteome</keyword>
<dbReference type="EMBL" id="JAPDRL010000001">
    <property type="protein sequence ID" value="KAJ9669654.1"/>
    <property type="molecule type" value="Genomic_DNA"/>
</dbReference>
<feature type="compositionally biased region" description="Low complexity" evidence="1">
    <location>
        <begin position="282"/>
        <end position="300"/>
    </location>
</feature>
<evidence type="ECO:0000313" key="3">
    <source>
        <dbReference type="Proteomes" id="UP001172684"/>
    </source>
</evidence>
<feature type="compositionally biased region" description="Low complexity" evidence="1">
    <location>
        <begin position="318"/>
        <end position="333"/>
    </location>
</feature>
<evidence type="ECO:0008006" key="4">
    <source>
        <dbReference type="Google" id="ProtNLM"/>
    </source>
</evidence>
<feature type="compositionally biased region" description="Pro residues" evidence="1">
    <location>
        <begin position="245"/>
        <end position="258"/>
    </location>
</feature>
<feature type="region of interest" description="Disordered" evidence="1">
    <location>
        <begin position="684"/>
        <end position="710"/>
    </location>
</feature>